<comment type="similarity">
    <text evidence="2 5">Belongs to the pseudouridine synthase TruB family. Type 1 subfamily.</text>
</comment>
<evidence type="ECO:0000256" key="4">
    <source>
        <dbReference type="ARBA" id="ARBA00023235"/>
    </source>
</evidence>
<feature type="domain" description="tRNA pseudouridylate synthase B C-terminal" evidence="7">
    <location>
        <begin position="177"/>
        <end position="217"/>
    </location>
</feature>
<dbReference type="GO" id="GO:1990481">
    <property type="term" value="P:mRNA pseudouridine synthesis"/>
    <property type="evidence" value="ECO:0007669"/>
    <property type="project" value="TreeGrafter"/>
</dbReference>
<evidence type="ECO:0000313" key="9">
    <source>
        <dbReference type="Proteomes" id="UP000295066"/>
    </source>
</evidence>
<comment type="function">
    <text evidence="5">Responsible for synthesis of pseudouridine from uracil-55 in the psi GC loop of transfer RNAs.</text>
</comment>
<dbReference type="InterPro" id="IPR032819">
    <property type="entry name" value="TruB_C"/>
</dbReference>
<dbReference type="NCBIfam" id="TIGR00431">
    <property type="entry name" value="TruB"/>
    <property type="match status" value="1"/>
</dbReference>
<dbReference type="GO" id="GO:0031119">
    <property type="term" value="P:tRNA pseudouridine synthesis"/>
    <property type="evidence" value="ECO:0007669"/>
    <property type="project" value="UniProtKB-UniRule"/>
</dbReference>
<gene>
    <name evidence="5" type="primary">truB</name>
    <name evidence="8" type="ORF">C8D99_10843</name>
</gene>
<evidence type="ECO:0000256" key="3">
    <source>
        <dbReference type="ARBA" id="ARBA00022694"/>
    </source>
</evidence>
<dbReference type="SUPFAM" id="SSF55120">
    <property type="entry name" value="Pseudouridine synthase"/>
    <property type="match status" value="1"/>
</dbReference>
<sequence length="305" mass="32607">MTLCGVLLLDKPEGIRSTACVAALRRRLGKGVKVGHGGTLDSTAEGLLVLLVGGATRTSDLVMGLPKVYDVRFRLGEERSTDDFSGDTVFSGPVPPDAAGRTASLLPSFLGTRLQTPPDISAVRVNGERAHRIARSGENPAISPRPVHISSIRLTEEDGVDRSFALRLRCRKGTYVRSIVRDIGRALGCGAYVLSLVRRSIGRFRQDEALAFDRLESGEADFSREIRPLSELAVQYYSYSCPPGTDADLLAGKTVSLSDLVTLSPGDGDPGGKAAVLGERVFSFGNLLPGGLYEPRMNIPLEGNP</sequence>
<keyword evidence="9" id="KW-1185">Reference proteome</keyword>
<evidence type="ECO:0000256" key="5">
    <source>
        <dbReference type="HAMAP-Rule" id="MF_01080"/>
    </source>
</evidence>
<organism evidence="8 9">
    <name type="scientific">Aminivibrio pyruvatiphilus</name>
    <dbReference type="NCBI Taxonomy" id="1005740"/>
    <lineage>
        <taxon>Bacteria</taxon>
        <taxon>Thermotogati</taxon>
        <taxon>Synergistota</taxon>
        <taxon>Synergistia</taxon>
        <taxon>Synergistales</taxon>
        <taxon>Aminobacteriaceae</taxon>
        <taxon>Aminivibrio</taxon>
    </lineage>
</organism>
<dbReference type="Pfam" id="PF16198">
    <property type="entry name" value="TruB_C_2"/>
    <property type="match status" value="1"/>
</dbReference>
<evidence type="ECO:0000313" key="8">
    <source>
        <dbReference type="EMBL" id="TDY60494.1"/>
    </source>
</evidence>
<dbReference type="AlphaFoldDB" id="A0A4R8M5V6"/>
<reference evidence="8 9" key="1">
    <citation type="submission" date="2019-03" db="EMBL/GenBank/DDBJ databases">
        <title>Genomic Encyclopedia of Type Strains, Phase IV (KMG-IV): sequencing the most valuable type-strain genomes for metagenomic binning, comparative biology and taxonomic classification.</title>
        <authorList>
            <person name="Goeker M."/>
        </authorList>
    </citation>
    <scope>NUCLEOTIDE SEQUENCE [LARGE SCALE GENOMIC DNA]</scope>
    <source>
        <strain evidence="8 9">DSM 25964</strain>
    </source>
</reference>
<dbReference type="InterPro" id="IPR014780">
    <property type="entry name" value="tRNA_psdUridine_synth_TruB"/>
</dbReference>
<protein>
    <recommendedName>
        <fullName evidence="5">tRNA pseudouridine synthase B</fullName>
        <ecNumber evidence="5">5.4.99.25</ecNumber>
    </recommendedName>
    <alternativeName>
        <fullName evidence="5">tRNA pseudouridine(55) synthase</fullName>
        <shortName evidence="5">Psi55 synthase</shortName>
    </alternativeName>
    <alternativeName>
        <fullName evidence="5">tRNA pseudouridylate synthase</fullName>
    </alternativeName>
    <alternativeName>
        <fullName evidence="5">tRNA-uridine isomerase</fullName>
    </alternativeName>
</protein>
<evidence type="ECO:0000259" key="6">
    <source>
        <dbReference type="Pfam" id="PF01509"/>
    </source>
</evidence>
<dbReference type="Gene3D" id="3.30.2350.10">
    <property type="entry name" value="Pseudouridine synthase"/>
    <property type="match status" value="1"/>
</dbReference>
<dbReference type="PANTHER" id="PTHR13767">
    <property type="entry name" value="TRNA-PSEUDOURIDINE SYNTHASE"/>
    <property type="match status" value="1"/>
</dbReference>
<dbReference type="EMBL" id="SORI01000008">
    <property type="protein sequence ID" value="TDY60494.1"/>
    <property type="molecule type" value="Genomic_DNA"/>
</dbReference>
<dbReference type="Proteomes" id="UP000295066">
    <property type="component" value="Unassembled WGS sequence"/>
</dbReference>
<comment type="catalytic activity">
    <reaction evidence="1 5">
        <text>uridine(55) in tRNA = pseudouridine(55) in tRNA</text>
        <dbReference type="Rhea" id="RHEA:42532"/>
        <dbReference type="Rhea" id="RHEA-COMP:10101"/>
        <dbReference type="Rhea" id="RHEA-COMP:10102"/>
        <dbReference type="ChEBI" id="CHEBI:65314"/>
        <dbReference type="ChEBI" id="CHEBI:65315"/>
        <dbReference type="EC" id="5.4.99.25"/>
    </reaction>
</comment>
<evidence type="ECO:0000256" key="1">
    <source>
        <dbReference type="ARBA" id="ARBA00000385"/>
    </source>
</evidence>
<dbReference type="RefSeq" id="WP_133957519.1">
    <property type="nucleotide sequence ID" value="NZ_SORI01000008.1"/>
</dbReference>
<keyword evidence="3 5" id="KW-0819">tRNA processing</keyword>
<dbReference type="GO" id="GO:0003723">
    <property type="term" value="F:RNA binding"/>
    <property type="evidence" value="ECO:0007669"/>
    <property type="project" value="InterPro"/>
</dbReference>
<name>A0A4R8M5V6_9BACT</name>
<comment type="caution">
    <text evidence="8">The sequence shown here is derived from an EMBL/GenBank/DDBJ whole genome shotgun (WGS) entry which is preliminary data.</text>
</comment>
<dbReference type="HAMAP" id="MF_01080">
    <property type="entry name" value="TruB_bact"/>
    <property type="match status" value="1"/>
</dbReference>
<dbReference type="EC" id="5.4.99.25" evidence="5"/>
<evidence type="ECO:0000256" key="2">
    <source>
        <dbReference type="ARBA" id="ARBA00005642"/>
    </source>
</evidence>
<feature type="active site" description="Nucleophile" evidence="5">
    <location>
        <position position="41"/>
    </location>
</feature>
<dbReference type="Pfam" id="PF01509">
    <property type="entry name" value="TruB_N"/>
    <property type="match status" value="1"/>
</dbReference>
<dbReference type="OrthoDB" id="9802309at2"/>
<dbReference type="GO" id="GO:0160148">
    <property type="term" value="F:tRNA pseudouridine(55) synthase activity"/>
    <property type="evidence" value="ECO:0007669"/>
    <property type="project" value="UniProtKB-EC"/>
</dbReference>
<evidence type="ECO:0000259" key="7">
    <source>
        <dbReference type="Pfam" id="PF16198"/>
    </source>
</evidence>
<dbReference type="InterPro" id="IPR020103">
    <property type="entry name" value="PsdUridine_synth_cat_dom_sf"/>
</dbReference>
<proteinExistence type="inferred from homology"/>
<accession>A0A4R8M5V6</accession>
<dbReference type="InterPro" id="IPR002501">
    <property type="entry name" value="PsdUridine_synth_N"/>
</dbReference>
<keyword evidence="4 5" id="KW-0413">Isomerase</keyword>
<dbReference type="PANTHER" id="PTHR13767:SF2">
    <property type="entry name" value="PSEUDOURIDYLATE SYNTHASE TRUB1"/>
    <property type="match status" value="1"/>
</dbReference>
<feature type="domain" description="Pseudouridine synthase II N-terminal" evidence="6">
    <location>
        <begin position="27"/>
        <end position="176"/>
    </location>
</feature>